<proteinExistence type="predicted"/>
<dbReference type="EMBL" id="MFGB01000023">
    <property type="protein sequence ID" value="OGF25143.1"/>
    <property type="molecule type" value="Genomic_DNA"/>
</dbReference>
<accession>A0A1F5SFD0</accession>
<name>A0A1F5SFD0_9BACT</name>
<evidence type="ECO:0000313" key="1">
    <source>
        <dbReference type="EMBL" id="OGF25143.1"/>
    </source>
</evidence>
<dbReference type="STRING" id="1797994.A2227_07410"/>
<organism evidence="1 2">
    <name type="scientific">Candidatus Falkowbacteria bacterium RIFOXYA2_FULL_47_19</name>
    <dbReference type="NCBI Taxonomy" id="1797994"/>
    <lineage>
        <taxon>Bacteria</taxon>
        <taxon>Candidatus Falkowiibacteriota</taxon>
    </lineage>
</organism>
<gene>
    <name evidence="1" type="ORF">A2227_07410</name>
</gene>
<dbReference type="AlphaFoldDB" id="A0A1F5SFD0"/>
<sequence length="147" mass="17482">MIIKLPGQYSGEKIIAAFDEAATFQENPEKKWETEKFVKEYQYEPGSVRQTVRSLGVRAQPYFLKKKWGLWGKKIWKLFYDLKFTLKPVTISELYDEIDLSVRYVYDGDQYFEYVATDPSSPAFEDIRPQLEMILQRFYDFLKTQTS</sequence>
<comment type="caution">
    <text evidence="1">The sequence shown here is derived from an EMBL/GenBank/DDBJ whole genome shotgun (WGS) entry which is preliminary data.</text>
</comment>
<dbReference type="Proteomes" id="UP000178367">
    <property type="component" value="Unassembled WGS sequence"/>
</dbReference>
<evidence type="ECO:0000313" key="2">
    <source>
        <dbReference type="Proteomes" id="UP000178367"/>
    </source>
</evidence>
<protein>
    <submittedName>
        <fullName evidence="1">Uncharacterized protein</fullName>
    </submittedName>
</protein>
<reference evidence="1 2" key="1">
    <citation type="journal article" date="2016" name="Nat. Commun.">
        <title>Thousands of microbial genomes shed light on interconnected biogeochemical processes in an aquifer system.</title>
        <authorList>
            <person name="Anantharaman K."/>
            <person name="Brown C.T."/>
            <person name="Hug L.A."/>
            <person name="Sharon I."/>
            <person name="Castelle C.J."/>
            <person name="Probst A.J."/>
            <person name="Thomas B.C."/>
            <person name="Singh A."/>
            <person name="Wilkins M.J."/>
            <person name="Karaoz U."/>
            <person name="Brodie E.L."/>
            <person name="Williams K.H."/>
            <person name="Hubbard S.S."/>
            <person name="Banfield J.F."/>
        </authorList>
    </citation>
    <scope>NUCLEOTIDE SEQUENCE [LARGE SCALE GENOMIC DNA]</scope>
</reference>